<gene>
    <name evidence="5" type="ORF">UFOPK3402_00918</name>
</gene>
<dbReference type="InterPro" id="IPR000994">
    <property type="entry name" value="Pept_M24"/>
</dbReference>
<dbReference type="Gene3D" id="3.90.230.10">
    <property type="entry name" value="Creatinase/methionine aminopeptidase superfamily"/>
    <property type="match status" value="1"/>
</dbReference>
<reference evidence="5" key="1">
    <citation type="submission" date="2020-05" db="EMBL/GenBank/DDBJ databases">
        <authorList>
            <person name="Chiriac C."/>
            <person name="Salcher M."/>
            <person name="Ghai R."/>
            <person name="Kavagutti S V."/>
        </authorList>
    </citation>
    <scope>NUCLEOTIDE SEQUENCE</scope>
</reference>
<evidence type="ECO:0000313" key="5">
    <source>
        <dbReference type="EMBL" id="CAB4875231.1"/>
    </source>
</evidence>
<evidence type="ECO:0000259" key="4">
    <source>
        <dbReference type="Pfam" id="PF01321"/>
    </source>
</evidence>
<dbReference type="PROSITE" id="PS00491">
    <property type="entry name" value="PROLINE_PEPTIDASE"/>
    <property type="match status" value="1"/>
</dbReference>
<keyword evidence="1" id="KW-0479">Metal-binding</keyword>
<dbReference type="InterPro" id="IPR029149">
    <property type="entry name" value="Creatin/AminoP/Spt16_N"/>
</dbReference>
<dbReference type="PANTHER" id="PTHR46112">
    <property type="entry name" value="AMINOPEPTIDASE"/>
    <property type="match status" value="1"/>
</dbReference>
<dbReference type="GO" id="GO:0046872">
    <property type="term" value="F:metal ion binding"/>
    <property type="evidence" value="ECO:0007669"/>
    <property type="project" value="UniProtKB-KW"/>
</dbReference>
<dbReference type="InterPro" id="IPR050659">
    <property type="entry name" value="Peptidase_M24B"/>
</dbReference>
<dbReference type="InterPro" id="IPR036005">
    <property type="entry name" value="Creatinase/aminopeptidase-like"/>
</dbReference>
<evidence type="ECO:0000256" key="2">
    <source>
        <dbReference type="ARBA" id="ARBA00022801"/>
    </source>
</evidence>
<feature type="domain" description="Creatinase N-terminal" evidence="4">
    <location>
        <begin position="5"/>
        <end position="115"/>
    </location>
</feature>
<sequence length="357" mass="37620">MHAERRDRIRPLIAAHGLDGLLVTSLPNIRYLCGFSGSNAVLYVSGSDAFDDVIATDGRYAVQVSEESGDLPVLLDRSTVPALAAALVTHGIAAVLVEDSITLQVHCEVRAAMREVRVEAGIVERTRILKDPGELELLGRACSITAASLTLLLDEIRVGWTEIQCARRLEQIFGELGADDRAFETIVGSGPNSAIPHHQPTARPLGVGDLVVVDAGAKCAGYHADMTRTVVVGREPEPWQSQIHQHVLTAQQAGIDAAKAGADVAGIDAAARCVIEAAGFGAFFAHGLGHGVGLEIHEAPMVGARSVGRIDRGTPITIEPGIYLPGQGGVRIEDTIVVESGGSRVLTVARRDLQVVG</sequence>
<dbReference type="GO" id="GO:0016787">
    <property type="term" value="F:hydrolase activity"/>
    <property type="evidence" value="ECO:0007669"/>
    <property type="project" value="UniProtKB-KW"/>
</dbReference>
<dbReference type="EMBL" id="CAFBLS010000100">
    <property type="protein sequence ID" value="CAB4875231.1"/>
    <property type="molecule type" value="Genomic_DNA"/>
</dbReference>
<dbReference type="Pfam" id="PF00557">
    <property type="entry name" value="Peptidase_M24"/>
    <property type="match status" value="1"/>
</dbReference>
<dbReference type="InterPro" id="IPR000587">
    <property type="entry name" value="Creatinase_N"/>
</dbReference>
<evidence type="ECO:0000256" key="1">
    <source>
        <dbReference type="ARBA" id="ARBA00022723"/>
    </source>
</evidence>
<dbReference type="Pfam" id="PF01321">
    <property type="entry name" value="Creatinase_N"/>
    <property type="match status" value="1"/>
</dbReference>
<dbReference type="AlphaFoldDB" id="A0A6J7DXC9"/>
<keyword evidence="2" id="KW-0378">Hydrolase</keyword>
<dbReference type="PANTHER" id="PTHR46112:SF8">
    <property type="entry name" value="CYTOPLASMIC PEPTIDASE PEPQ-RELATED"/>
    <property type="match status" value="1"/>
</dbReference>
<evidence type="ECO:0000259" key="3">
    <source>
        <dbReference type="Pfam" id="PF00557"/>
    </source>
</evidence>
<dbReference type="Gene3D" id="3.40.350.10">
    <property type="entry name" value="Creatinase/prolidase N-terminal domain"/>
    <property type="match status" value="1"/>
</dbReference>
<dbReference type="SUPFAM" id="SSF55920">
    <property type="entry name" value="Creatinase/aminopeptidase"/>
    <property type="match status" value="1"/>
</dbReference>
<dbReference type="InterPro" id="IPR001131">
    <property type="entry name" value="Peptidase_M24B_aminopep-P_CS"/>
</dbReference>
<accession>A0A6J7DXC9</accession>
<organism evidence="5">
    <name type="scientific">freshwater metagenome</name>
    <dbReference type="NCBI Taxonomy" id="449393"/>
    <lineage>
        <taxon>unclassified sequences</taxon>
        <taxon>metagenomes</taxon>
        <taxon>ecological metagenomes</taxon>
    </lineage>
</organism>
<protein>
    <submittedName>
        <fullName evidence="5">Unannotated protein</fullName>
    </submittedName>
</protein>
<feature type="domain" description="Peptidase M24" evidence="3">
    <location>
        <begin position="137"/>
        <end position="339"/>
    </location>
</feature>
<name>A0A6J7DXC9_9ZZZZ</name>
<proteinExistence type="predicted"/>
<dbReference type="SUPFAM" id="SSF53092">
    <property type="entry name" value="Creatinase/prolidase N-terminal domain"/>
    <property type="match status" value="1"/>
</dbReference>